<feature type="domain" description="CstA N-terminal" evidence="9">
    <location>
        <begin position="33"/>
        <end position="587"/>
    </location>
</feature>
<dbReference type="Pfam" id="PF02554">
    <property type="entry name" value="CstA"/>
    <property type="match status" value="1"/>
</dbReference>
<feature type="transmembrane region" description="Helical" evidence="8">
    <location>
        <begin position="189"/>
        <end position="208"/>
    </location>
</feature>
<accession>A0ABW0KJU6</accession>
<feature type="transmembrane region" description="Helical" evidence="8">
    <location>
        <begin position="117"/>
        <end position="138"/>
    </location>
</feature>
<proteinExistence type="inferred from homology"/>
<keyword evidence="7 8" id="KW-0472">Membrane</keyword>
<keyword evidence="6 8" id="KW-1133">Transmembrane helix</keyword>
<feature type="transmembrane region" description="Helical" evidence="8">
    <location>
        <begin position="215"/>
        <end position="234"/>
    </location>
</feature>
<dbReference type="PANTHER" id="PTHR30252:SF3">
    <property type="entry name" value="PYRUVATE_PROTON SYMPORTER BTST"/>
    <property type="match status" value="1"/>
</dbReference>
<keyword evidence="3" id="KW-0813">Transport</keyword>
<evidence type="ECO:0000259" key="9">
    <source>
        <dbReference type="Pfam" id="PF02554"/>
    </source>
</evidence>
<feature type="transmembrane region" description="Helical" evidence="8">
    <location>
        <begin position="34"/>
        <end position="52"/>
    </location>
</feature>
<dbReference type="Proteomes" id="UP001596052">
    <property type="component" value="Unassembled WGS sequence"/>
</dbReference>
<evidence type="ECO:0000256" key="3">
    <source>
        <dbReference type="ARBA" id="ARBA00022448"/>
    </source>
</evidence>
<gene>
    <name evidence="10" type="ORF">ACFQDI_02680</name>
</gene>
<dbReference type="RefSeq" id="WP_377163132.1">
    <property type="nucleotide sequence ID" value="NZ_JBHSMQ010000001.1"/>
</dbReference>
<dbReference type="PANTHER" id="PTHR30252">
    <property type="entry name" value="INNER MEMBRANE PEPTIDE TRANSPORTER"/>
    <property type="match status" value="1"/>
</dbReference>
<dbReference type="EMBL" id="JBHSMQ010000001">
    <property type="protein sequence ID" value="MFC5453750.1"/>
    <property type="molecule type" value="Genomic_DNA"/>
</dbReference>
<dbReference type="InterPro" id="IPR051605">
    <property type="entry name" value="CstA"/>
</dbReference>
<comment type="similarity">
    <text evidence="2">Belongs to the peptide transporter carbon starvation (CstA) (TC 2.A.114) family.</text>
</comment>
<feature type="transmembrane region" description="Helical" evidence="8">
    <location>
        <begin position="461"/>
        <end position="485"/>
    </location>
</feature>
<sequence length="680" mass="72778">MPKPLQVLIWIAISLLGAGAVAFSALHKGETINALWLVVAGLCSFAVAYRFYSKWLITKVLVLDAHRAPPSVTHKDGKDFVPTNKWVVFGHHFAAIAGPGPLVGPVLAAQFGYLPGMLWILIGATLGGGVHDAIVMFASIRRGGKSVGQMLKEEVNPVVGLVAMISVLAIMTILLAVLGLVVVKALAESPWGLFTIVMTIPLAFIMGFGHTIFGVSVRGVTIFGIVGLLVSVWAGSNLKAWGIEHFFDYKGETIAWSIMIYGFAASVLPVWMLLAPRDYLSTFMKIGTVAVLAVVVIWVAPDLQMPKLTKFVDGTGLVFLGSVFPFVFITIACGAISGFHALISSGTTPKLLDNEADIRSVAYGAMITEMLVALMALVAACALQPGEYFAINAGINKTMAPTEVVGVISNAGFPVTVAGMDKLAADIGEKTMFGRVGGAPTFAVGMAQMFARAFGPAWMSFWYHFAIMFEALFILTTIDAGTRVGRFILQDFLGGIWKPLGNTRSLPANVFASAMLVAAWGYFLYQGVVDPLGGINTLWPLFGIANQLLAVIAFCLGTTILIKMGKARYLLVTVIPLIFLMSATFAAGYIKLFDKDPRMGFIAGAKMYGEKLAKGGTPVEMKTWAAQQFNFNVDTAVTAFFLLAVAIIFIGCLLEWIKLLSGSKKVVLNEEPYVALPEGA</sequence>
<evidence type="ECO:0000256" key="4">
    <source>
        <dbReference type="ARBA" id="ARBA00022475"/>
    </source>
</evidence>
<feature type="transmembrane region" description="Helical" evidence="8">
    <location>
        <begin position="158"/>
        <end position="183"/>
    </location>
</feature>
<reference evidence="11" key="1">
    <citation type="journal article" date="2019" name="Int. J. Syst. Evol. Microbiol.">
        <title>The Global Catalogue of Microorganisms (GCM) 10K type strain sequencing project: providing services to taxonomists for standard genome sequencing and annotation.</title>
        <authorList>
            <consortium name="The Broad Institute Genomics Platform"/>
            <consortium name="The Broad Institute Genome Sequencing Center for Infectious Disease"/>
            <person name="Wu L."/>
            <person name="Ma J."/>
        </authorList>
    </citation>
    <scope>NUCLEOTIDE SEQUENCE [LARGE SCALE GENOMIC DNA]</scope>
    <source>
        <strain evidence="11">CGMCC 4.1469</strain>
    </source>
</reference>
<evidence type="ECO:0000256" key="2">
    <source>
        <dbReference type="ARBA" id="ARBA00007755"/>
    </source>
</evidence>
<evidence type="ECO:0000256" key="5">
    <source>
        <dbReference type="ARBA" id="ARBA00022692"/>
    </source>
</evidence>
<dbReference type="InterPro" id="IPR003706">
    <property type="entry name" value="CstA_N"/>
</dbReference>
<feature type="transmembrane region" description="Helical" evidence="8">
    <location>
        <begin position="636"/>
        <end position="657"/>
    </location>
</feature>
<keyword evidence="11" id="KW-1185">Reference proteome</keyword>
<feature type="transmembrane region" description="Helical" evidence="8">
    <location>
        <begin position="569"/>
        <end position="590"/>
    </location>
</feature>
<evidence type="ECO:0000256" key="7">
    <source>
        <dbReference type="ARBA" id="ARBA00023136"/>
    </source>
</evidence>
<feature type="transmembrane region" description="Helical" evidence="8">
    <location>
        <begin position="320"/>
        <end position="343"/>
    </location>
</feature>
<evidence type="ECO:0000256" key="1">
    <source>
        <dbReference type="ARBA" id="ARBA00004651"/>
    </source>
</evidence>
<keyword evidence="4" id="KW-1003">Cell membrane</keyword>
<protein>
    <submittedName>
        <fullName evidence="10">Carbon starvation CstA family protein</fullName>
    </submittedName>
</protein>
<evidence type="ECO:0000313" key="10">
    <source>
        <dbReference type="EMBL" id="MFC5453750.1"/>
    </source>
</evidence>
<comment type="subcellular location">
    <subcellularLocation>
        <location evidence="1">Cell membrane</location>
        <topology evidence="1">Multi-pass membrane protein</topology>
    </subcellularLocation>
</comment>
<feature type="transmembrane region" description="Helical" evidence="8">
    <location>
        <begin position="363"/>
        <end position="385"/>
    </location>
</feature>
<evidence type="ECO:0000256" key="8">
    <source>
        <dbReference type="SAM" id="Phobius"/>
    </source>
</evidence>
<evidence type="ECO:0000313" key="11">
    <source>
        <dbReference type="Proteomes" id="UP001596052"/>
    </source>
</evidence>
<keyword evidence="5 8" id="KW-0812">Transmembrane</keyword>
<feature type="transmembrane region" description="Helical" evidence="8">
    <location>
        <begin position="282"/>
        <end position="300"/>
    </location>
</feature>
<comment type="caution">
    <text evidence="10">The sequence shown here is derived from an EMBL/GenBank/DDBJ whole genome shotgun (WGS) entry which is preliminary data.</text>
</comment>
<name>A0ABW0KJU6_9BACT</name>
<organism evidence="10 11">
    <name type="scientific">Prosthecobacter fluviatilis</name>
    <dbReference type="NCBI Taxonomy" id="445931"/>
    <lineage>
        <taxon>Bacteria</taxon>
        <taxon>Pseudomonadati</taxon>
        <taxon>Verrucomicrobiota</taxon>
        <taxon>Verrucomicrobiia</taxon>
        <taxon>Verrucomicrobiales</taxon>
        <taxon>Verrucomicrobiaceae</taxon>
        <taxon>Prosthecobacter</taxon>
    </lineage>
</organism>
<evidence type="ECO:0000256" key="6">
    <source>
        <dbReference type="ARBA" id="ARBA00022989"/>
    </source>
</evidence>
<feature type="transmembrane region" description="Helical" evidence="8">
    <location>
        <begin position="254"/>
        <end position="275"/>
    </location>
</feature>
<feature type="transmembrane region" description="Helical" evidence="8">
    <location>
        <begin position="537"/>
        <end position="562"/>
    </location>
</feature>
<feature type="transmembrane region" description="Helical" evidence="8">
    <location>
        <begin position="86"/>
        <end position="111"/>
    </location>
</feature>
<feature type="transmembrane region" description="Helical" evidence="8">
    <location>
        <begin position="506"/>
        <end position="525"/>
    </location>
</feature>